<reference evidence="1" key="1">
    <citation type="submission" date="2023-10" db="EMBL/GenBank/DDBJ databases">
        <title>Genome assemblies of two species of porcelain crab, Petrolisthes cinctipes and Petrolisthes manimaculis (Anomura: Porcellanidae).</title>
        <authorList>
            <person name="Angst P."/>
        </authorList>
    </citation>
    <scope>NUCLEOTIDE SEQUENCE</scope>
    <source>
        <strain evidence="1">PB745_01</strain>
        <tissue evidence="1">Gill</tissue>
    </source>
</reference>
<keyword evidence="2" id="KW-1185">Reference proteome</keyword>
<dbReference type="Proteomes" id="UP001286313">
    <property type="component" value="Unassembled WGS sequence"/>
</dbReference>
<protein>
    <submittedName>
        <fullName evidence="1">Uncharacterized protein</fullName>
    </submittedName>
</protein>
<evidence type="ECO:0000313" key="1">
    <source>
        <dbReference type="EMBL" id="KAK3867038.1"/>
    </source>
</evidence>
<accession>A0AAE1KA83</accession>
<organism evidence="1 2">
    <name type="scientific">Petrolisthes cinctipes</name>
    <name type="common">Flat porcelain crab</name>
    <dbReference type="NCBI Taxonomy" id="88211"/>
    <lineage>
        <taxon>Eukaryota</taxon>
        <taxon>Metazoa</taxon>
        <taxon>Ecdysozoa</taxon>
        <taxon>Arthropoda</taxon>
        <taxon>Crustacea</taxon>
        <taxon>Multicrustacea</taxon>
        <taxon>Malacostraca</taxon>
        <taxon>Eumalacostraca</taxon>
        <taxon>Eucarida</taxon>
        <taxon>Decapoda</taxon>
        <taxon>Pleocyemata</taxon>
        <taxon>Anomura</taxon>
        <taxon>Galatheoidea</taxon>
        <taxon>Porcellanidae</taxon>
        <taxon>Petrolisthes</taxon>
    </lineage>
</organism>
<gene>
    <name evidence="1" type="ORF">Pcinc_027469</name>
</gene>
<proteinExistence type="predicted"/>
<evidence type="ECO:0000313" key="2">
    <source>
        <dbReference type="Proteomes" id="UP001286313"/>
    </source>
</evidence>
<dbReference type="AlphaFoldDB" id="A0AAE1KA83"/>
<dbReference type="EMBL" id="JAWQEG010003288">
    <property type="protein sequence ID" value="KAK3867038.1"/>
    <property type="molecule type" value="Genomic_DNA"/>
</dbReference>
<comment type="caution">
    <text evidence="1">The sequence shown here is derived from an EMBL/GenBank/DDBJ whole genome shotgun (WGS) entry which is preliminary data.</text>
</comment>
<sequence length="242" mass="26562">MTVPLPLVVAQIVEALIAPCIRAAQQRLKLPSRTLHARQTIPQPPLTLYDSALLYRSSAVSLGLVFDTHLTWSPHIDSLKISGSPAVTDPLSCVIGCKPHNTPPPPYGPVLVLSKLWLPGVCICFPFSPLVEDLMQFTIRVYALPLVHYDPSQVSTLHNSLAIPDPSVLLLRCSDWPRPNVCDTLLSHPKASSLPQELYSLFMNHMDCHFSKTPVYTDGSKSSAGTGFAVVFPDQGYNFRLP</sequence>
<name>A0AAE1KA83_PETCI</name>